<comment type="similarity">
    <text evidence="1">Belongs to the glycosyl hydrolase 2 family.</text>
</comment>
<evidence type="ECO:0000259" key="3">
    <source>
        <dbReference type="Pfam" id="PF02837"/>
    </source>
</evidence>
<evidence type="ECO:0000313" key="4">
    <source>
        <dbReference type="EMBL" id="RHC73565.1"/>
    </source>
</evidence>
<dbReference type="InterPro" id="IPR008979">
    <property type="entry name" value="Galactose-bd-like_sf"/>
</dbReference>
<proteinExistence type="inferred from homology"/>
<reference evidence="4 5" key="1">
    <citation type="submission" date="2018-08" db="EMBL/GenBank/DDBJ databases">
        <title>A genome reference for cultivated species of the human gut microbiota.</title>
        <authorList>
            <person name="Zou Y."/>
            <person name="Xue W."/>
            <person name="Luo G."/>
        </authorList>
    </citation>
    <scope>NUCLEOTIDE SEQUENCE [LARGE SCALE GENOMIC DNA]</scope>
    <source>
        <strain evidence="4 5">AM34-25</strain>
    </source>
</reference>
<dbReference type="PANTHER" id="PTHR42732:SF1">
    <property type="entry name" value="BETA-MANNOSIDASE"/>
    <property type="match status" value="1"/>
</dbReference>
<sequence length="195" mass="22264">MTIKNIITVLTIFLSGFCYAGTSTKVDFNFDWKFSKPAGFVPQDTLFLSPDIKWEDVCLPHDWSISEGYTKTQTAGSNGFLSGGVGIYMKNFLTSDDMNGKKVFIHFEGVYNNSKVWINGHMLGFRPNGYVGFEYELTQYLKPKGSMNTITVCVDRRAYADSRWYVGAGIYRNVSLILRNELYILQTEYSLPHHR</sequence>
<dbReference type="InterPro" id="IPR006104">
    <property type="entry name" value="Glyco_hydro_2_N"/>
</dbReference>
<evidence type="ECO:0000256" key="1">
    <source>
        <dbReference type="ARBA" id="ARBA00007401"/>
    </source>
</evidence>
<dbReference type="SUPFAM" id="SSF49785">
    <property type="entry name" value="Galactose-binding domain-like"/>
    <property type="match status" value="1"/>
</dbReference>
<gene>
    <name evidence="4" type="ORF">DW831_10580</name>
</gene>
<dbReference type="Pfam" id="PF02837">
    <property type="entry name" value="Glyco_hydro_2_N"/>
    <property type="match status" value="1"/>
</dbReference>
<dbReference type="AlphaFoldDB" id="A0A414BG78"/>
<feature type="domain" description="Glycosyl hydrolases family 2 sugar binding" evidence="3">
    <location>
        <begin position="84"/>
        <end position="177"/>
    </location>
</feature>
<accession>A0A414BG78</accession>
<dbReference type="PANTHER" id="PTHR42732">
    <property type="entry name" value="BETA-GALACTOSIDASE"/>
    <property type="match status" value="1"/>
</dbReference>
<comment type="caution">
    <text evidence="4">The sequence shown here is derived from an EMBL/GenBank/DDBJ whole genome shotgun (WGS) entry which is preliminary data.</text>
</comment>
<dbReference type="InterPro" id="IPR051913">
    <property type="entry name" value="GH2_Domain-Containing"/>
</dbReference>
<dbReference type="GO" id="GO:0005975">
    <property type="term" value="P:carbohydrate metabolic process"/>
    <property type="evidence" value="ECO:0007669"/>
    <property type="project" value="InterPro"/>
</dbReference>
<dbReference type="Gene3D" id="2.60.120.260">
    <property type="entry name" value="Galactose-binding domain-like"/>
    <property type="match status" value="1"/>
</dbReference>
<name>A0A414BG78_BACUN</name>
<evidence type="ECO:0000256" key="2">
    <source>
        <dbReference type="SAM" id="SignalP"/>
    </source>
</evidence>
<evidence type="ECO:0000313" key="5">
    <source>
        <dbReference type="Proteomes" id="UP000284514"/>
    </source>
</evidence>
<protein>
    <recommendedName>
        <fullName evidence="3">Glycosyl hydrolases family 2 sugar binding domain-containing protein</fullName>
    </recommendedName>
</protein>
<keyword evidence="2" id="KW-0732">Signal</keyword>
<organism evidence="4 5">
    <name type="scientific">Bacteroides uniformis</name>
    <dbReference type="NCBI Taxonomy" id="820"/>
    <lineage>
        <taxon>Bacteria</taxon>
        <taxon>Pseudomonadati</taxon>
        <taxon>Bacteroidota</taxon>
        <taxon>Bacteroidia</taxon>
        <taxon>Bacteroidales</taxon>
        <taxon>Bacteroidaceae</taxon>
        <taxon>Bacteroides</taxon>
    </lineage>
</organism>
<feature type="signal peptide" evidence="2">
    <location>
        <begin position="1"/>
        <end position="20"/>
    </location>
</feature>
<dbReference type="Proteomes" id="UP000284514">
    <property type="component" value="Unassembled WGS sequence"/>
</dbReference>
<dbReference type="EMBL" id="QSIF01000015">
    <property type="protein sequence ID" value="RHC73565.1"/>
    <property type="molecule type" value="Genomic_DNA"/>
</dbReference>
<dbReference type="GO" id="GO:0004553">
    <property type="term" value="F:hydrolase activity, hydrolyzing O-glycosyl compounds"/>
    <property type="evidence" value="ECO:0007669"/>
    <property type="project" value="InterPro"/>
</dbReference>
<feature type="chain" id="PRO_5019335467" description="Glycosyl hydrolases family 2 sugar binding domain-containing protein" evidence="2">
    <location>
        <begin position="21"/>
        <end position="195"/>
    </location>
</feature>